<dbReference type="SUPFAM" id="SSF55347">
    <property type="entry name" value="Glyceraldehyde-3-phosphate dehydrogenase-like, C-terminal domain"/>
    <property type="match status" value="1"/>
</dbReference>
<dbReference type="KEGG" id="sbil:SANBI_000545"/>
<dbReference type="Pfam" id="PF22725">
    <property type="entry name" value="GFO_IDH_MocA_C3"/>
    <property type="match status" value="1"/>
</dbReference>
<feature type="domain" description="GFO/IDH/MocA-like oxidoreductase" evidence="4">
    <location>
        <begin position="159"/>
        <end position="261"/>
    </location>
</feature>
<evidence type="ECO:0000313" key="5">
    <source>
        <dbReference type="EMBL" id="WPF82912.1"/>
    </source>
</evidence>
<dbReference type="EMBL" id="CP138359">
    <property type="protein sequence ID" value="WPF82912.1"/>
    <property type="molecule type" value="Genomic_DNA"/>
</dbReference>
<evidence type="ECO:0000313" key="6">
    <source>
        <dbReference type="Proteomes" id="UP001304340"/>
    </source>
</evidence>
<dbReference type="PANTHER" id="PTHR43249:SF1">
    <property type="entry name" value="D-GLUCOSIDE 3-DEHYDROGENASE"/>
    <property type="match status" value="1"/>
</dbReference>
<reference evidence="6" key="1">
    <citation type="submission" date="2023-11" db="EMBL/GenBank/DDBJ databases">
        <authorList>
            <person name="Helweg L.P."/>
            <person name="Kiel A."/>
            <person name="Hitz F."/>
            <person name="Ruckert-Reed C."/>
            <person name="Busche T."/>
            <person name="Kaltschmidt B."/>
            <person name="Kaltschmidt C."/>
        </authorList>
    </citation>
    <scope>NUCLEOTIDE SEQUENCE [LARGE SCALE GENOMIC DNA]</scope>
    <source>
        <strain evidence="6">4.1</strain>
    </source>
</reference>
<feature type="domain" description="Gfo/Idh/MocA-like oxidoreductase N-terminal" evidence="3">
    <location>
        <begin position="7"/>
        <end position="135"/>
    </location>
</feature>
<evidence type="ECO:0000256" key="2">
    <source>
        <dbReference type="SAM" id="MobiDB-lite"/>
    </source>
</evidence>
<keyword evidence="1" id="KW-0520">NAD</keyword>
<protein>
    <submittedName>
        <fullName evidence="5">Gfo/Idh/MocA family oxidoreductase</fullName>
    </submittedName>
</protein>
<proteinExistence type="predicted"/>
<dbReference type="RefSeq" id="WP_319158690.1">
    <property type="nucleotide sequence ID" value="NZ_CP138359.1"/>
</dbReference>
<dbReference type="Gene3D" id="3.40.50.720">
    <property type="entry name" value="NAD(P)-binding Rossmann-like Domain"/>
    <property type="match status" value="1"/>
</dbReference>
<name>A0AAF0Z874_9MICO</name>
<dbReference type="PANTHER" id="PTHR43249">
    <property type="entry name" value="UDP-N-ACETYL-2-AMINO-2-DEOXY-D-GLUCURONATE OXIDASE"/>
    <property type="match status" value="1"/>
</dbReference>
<dbReference type="GO" id="GO:0000166">
    <property type="term" value="F:nucleotide binding"/>
    <property type="evidence" value="ECO:0007669"/>
    <property type="project" value="InterPro"/>
</dbReference>
<evidence type="ECO:0000256" key="1">
    <source>
        <dbReference type="ARBA" id="ARBA00023027"/>
    </source>
</evidence>
<feature type="region of interest" description="Disordered" evidence="2">
    <location>
        <begin position="352"/>
        <end position="414"/>
    </location>
</feature>
<dbReference type="InterPro" id="IPR000683">
    <property type="entry name" value="Gfo/Idh/MocA-like_OxRdtase_N"/>
</dbReference>
<evidence type="ECO:0000259" key="4">
    <source>
        <dbReference type="Pfam" id="PF22725"/>
    </source>
</evidence>
<gene>
    <name evidence="5" type="ORF">SANBI_000545</name>
</gene>
<feature type="compositionally biased region" description="Polar residues" evidence="2">
    <location>
        <begin position="404"/>
        <end position="414"/>
    </location>
</feature>
<sequence length="414" mass="43343">MTRTYTAAIVGTGGIANAHAQAIADTAGRLVLTHAVDVDLSRAEDFAQTWGPTAGAGTRPTASTDLAQVLAETTAAGTPLDLVHVCTPPQSHFALAAQVLRAGVDVLLEKPPTLSLAELDELIALEGQTGAHVSVVFQHRFGSGALRLEALLDDPAAPLGRPLVAVCHTLWYRDAEYFAAPWRGRWDTEGGGPTMGHGIHQIDLLLAVLGPWAEVTALAGRQARETDTEDVSMAVVRFESGALASVVSSVVSPRQTSQLRFDLEHATVDLEHLYGYTDDSWSLTPAPGHEELAALWVSDPGSAVSSHSSQLAAIVDALDAGQAPPVTATDARLTVELVAALYASAFTGQPVRRGDIDADHPFATSMEGTGAPWARETAGVGARTSPDRDSTPDVTETPAPVAPSTAQTPSEENR</sequence>
<dbReference type="InterPro" id="IPR036291">
    <property type="entry name" value="NAD(P)-bd_dom_sf"/>
</dbReference>
<dbReference type="InterPro" id="IPR052515">
    <property type="entry name" value="Gfo/Idh/MocA_Oxidoreductase"/>
</dbReference>
<dbReference type="Gene3D" id="3.30.360.10">
    <property type="entry name" value="Dihydrodipicolinate Reductase, domain 2"/>
    <property type="match status" value="1"/>
</dbReference>
<keyword evidence="6" id="KW-1185">Reference proteome</keyword>
<evidence type="ECO:0000259" key="3">
    <source>
        <dbReference type="Pfam" id="PF01408"/>
    </source>
</evidence>
<organism evidence="5 6">
    <name type="scientific">Sanguibacter biliveldensis</name>
    <dbReference type="NCBI Taxonomy" id="3030830"/>
    <lineage>
        <taxon>Bacteria</taxon>
        <taxon>Bacillati</taxon>
        <taxon>Actinomycetota</taxon>
        <taxon>Actinomycetes</taxon>
        <taxon>Micrococcales</taxon>
        <taxon>Sanguibacteraceae</taxon>
        <taxon>Sanguibacter</taxon>
    </lineage>
</organism>
<accession>A0AAF0Z874</accession>
<dbReference type="SUPFAM" id="SSF51735">
    <property type="entry name" value="NAD(P)-binding Rossmann-fold domains"/>
    <property type="match status" value="1"/>
</dbReference>
<dbReference type="Proteomes" id="UP001304340">
    <property type="component" value="Chromosome"/>
</dbReference>
<dbReference type="AlphaFoldDB" id="A0AAF0Z874"/>
<dbReference type="Pfam" id="PF01408">
    <property type="entry name" value="GFO_IDH_MocA"/>
    <property type="match status" value="1"/>
</dbReference>
<dbReference type="InterPro" id="IPR055170">
    <property type="entry name" value="GFO_IDH_MocA-like_dom"/>
</dbReference>